<gene>
    <name evidence="1" type="ORF">bsdE14_07130</name>
</gene>
<keyword evidence="2" id="KW-1185">Reference proteome</keyword>
<dbReference type="RefSeq" id="WP_264848594.1">
    <property type="nucleotide sequence ID" value="NZ_BRXR01000001.1"/>
</dbReference>
<sequence>MRNLTESEKISLRELLQMETNSLVKAEASKAIITDEQLKKAADAGILAMEGRIKGIQQFINENSVIDTGEVH</sequence>
<name>A0ABQ5N283_9CLOT</name>
<organism evidence="1 2">
    <name type="scientific">Clostridium omnivorum</name>
    <dbReference type="NCBI Taxonomy" id="1604902"/>
    <lineage>
        <taxon>Bacteria</taxon>
        <taxon>Bacillati</taxon>
        <taxon>Bacillota</taxon>
        <taxon>Clostridia</taxon>
        <taxon>Eubacteriales</taxon>
        <taxon>Clostridiaceae</taxon>
        <taxon>Clostridium</taxon>
    </lineage>
</organism>
<dbReference type="EMBL" id="BRXR01000001">
    <property type="protein sequence ID" value="GLC29303.1"/>
    <property type="molecule type" value="Genomic_DNA"/>
</dbReference>
<proteinExistence type="predicted"/>
<reference evidence="1 2" key="1">
    <citation type="journal article" date="2024" name="Int. J. Syst. Evol. Microbiol.">
        <title>Clostridium omnivorum sp. nov., isolated from anoxic soil under the treatment of reductive soil disinfestation.</title>
        <authorList>
            <person name="Ueki A."/>
            <person name="Tonouchi A."/>
            <person name="Kaku N."/>
            <person name="Honma S."/>
            <person name="Ueki K."/>
        </authorList>
    </citation>
    <scope>NUCLEOTIDE SEQUENCE [LARGE SCALE GENOMIC DNA]</scope>
    <source>
        <strain evidence="1 2">E14</strain>
    </source>
</reference>
<comment type="caution">
    <text evidence="1">The sequence shown here is derived from an EMBL/GenBank/DDBJ whole genome shotgun (WGS) entry which is preliminary data.</text>
</comment>
<protein>
    <submittedName>
        <fullName evidence="1">Uncharacterized protein</fullName>
    </submittedName>
</protein>
<evidence type="ECO:0000313" key="1">
    <source>
        <dbReference type="EMBL" id="GLC29303.1"/>
    </source>
</evidence>
<evidence type="ECO:0000313" key="2">
    <source>
        <dbReference type="Proteomes" id="UP001208567"/>
    </source>
</evidence>
<dbReference type="Proteomes" id="UP001208567">
    <property type="component" value="Unassembled WGS sequence"/>
</dbReference>
<accession>A0ABQ5N283</accession>